<dbReference type="Pfam" id="PF12833">
    <property type="entry name" value="HTH_18"/>
    <property type="match status" value="1"/>
</dbReference>
<dbReference type="Proteomes" id="UP000006620">
    <property type="component" value="Chromosome"/>
</dbReference>
<evidence type="ECO:0000256" key="3">
    <source>
        <dbReference type="ARBA" id="ARBA00023163"/>
    </source>
</evidence>
<proteinExistence type="predicted"/>
<dbReference type="SMART" id="SM00342">
    <property type="entry name" value="HTH_ARAC"/>
    <property type="match status" value="1"/>
</dbReference>
<protein>
    <submittedName>
        <fullName evidence="6">Transcriptional regulator, AraC family</fullName>
    </submittedName>
</protein>
<dbReference type="Gene3D" id="1.10.10.60">
    <property type="entry name" value="Homeodomain-like"/>
    <property type="match status" value="2"/>
</dbReference>
<keyword evidence="3" id="KW-0804">Transcription</keyword>
<dbReference type="PATRIC" id="fig|1036673.3.peg.1543"/>
<dbReference type="SUPFAM" id="SSF46689">
    <property type="entry name" value="Homeodomain-like"/>
    <property type="match status" value="2"/>
</dbReference>
<evidence type="ECO:0000313" key="7">
    <source>
        <dbReference type="Proteomes" id="UP000006620"/>
    </source>
</evidence>
<reference evidence="7" key="1">
    <citation type="submission" date="2011-06" db="EMBL/GenBank/DDBJ databases">
        <title>Complete genome sequence of Paenibacillus mucilaginosus KNP414.</title>
        <authorList>
            <person name="Wang J."/>
            <person name="Hu S."/>
            <person name="Hu X."/>
            <person name="Zhang B."/>
            <person name="Dong D."/>
            <person name="Zhang S."/>
            <person name="Zhao K."/>
            <person name="Wu D."/>
        </authorList>
    </citation>
    <scope>NUCLEOTIDE SEQUENCE [LARGE SCALE GENOMIC DNA]</scope>
    <source>
        <strain evidence="7">KNP414</strain>
    </source>
</reference>
<dbReference type="InterPro" id="IPR009057">
    <property type="entry name" value="Homeodomain-like_sf"/>
</dbReference>
<dbReference type="InterPro" id="IPR018062">
    <property type="entry name" value="HTH_AraC-typ_CS"/>
</dbReference>
<dbReference type="GO" id="GO:0043565">
    <property type="term" value="F:sequence-specific DNA binding"/>
    <property type="evidence" value="ECO:0007669"/>
    <property type="project" value="InterPro"/>
</dbReference>
<reference evidence="6 7" key="2">
    <citation type="journal article" date="2013" name="Genome Announc.">
        <title>Genome Sequence of Growth-Improving Paenibacillus mucilaginosus Strain KNP414.</title>
        <authorList>
            <person name="Lu J.J."/>
            <person name="Wang J.F."/>
            <person name="Hu X.F."/>
        </authorList>
    </citation>
    <scope>NUCLEOTIDE SEQUENCE [LARGE SCALE GENOMIC DNA]</scope>
    <source>
        <strain evidence="6 7">KNP414</strain>
    </source>
</reference>
<evidence type="ECO:0000313" key="6">
    <source>
        <dbReference type="EMBL" id="AEI40298.1"/>
    </source>
</evidence>
<dbReference type="PANTHER" id="PTHR43280:SF2">
    <property type="entry name" value="HTH-TYPE TRANSCRIPTIONAL REGULATOR EXSA"/>
    <property type="match status" value="1"/>
</dbReference>
<evidence type="ECO:0000259" key="5">
    <source>
        <dbReference type="PROSITE" id="PS01124"/>
    </source>
</evidence>
<organism evidence="6 7">
    <name type="scientific">Paenibacillus mucilaginosus (strain KNP414)</name>
    <dbReference type="NCBI Taxonomy" id="1036673"/>
    <lineage>
        <taxon>Bacteria</taxon>
        <taxon>Bacillati</taxon>
        <taxon>Bacillota</taxon>
        <taxon>Bacilli</taxon>
        <taxon>Bacillales</taxon>
        <taxon>Paenibacillaceae</taxon>
        <taxon>Paenibacillus</taxon>
    </lineage>
</organism>
<dbReference type="InterPro" id="IPR018060">
    <property type="entry name" value="HTH_AraC"/>
</dbReference>
<accession>F8FQ78</accession>
<dbReference type="RefSeq" id="WP_013915460.1">
    <property type="nucleotide sequence ID" value="NC_015690.1"/>
</dbReference>
<keyword evidence="2" id="KW-0238">DNA-binding</keyword>
<dbReference type="Gene3D" id="2.60.120.10">
    <property type="entry name" value="Jelly Rolls"/>
    <property type="match status" value="1"/>
</dbReference>
<dbReference type="PROSITE" id="PS00041">
    <property type="entry name" value="HTH_ARAC_FAMILY_1"/>
    <property type="match status" value="1"/>
</dbReference>
<evidence type="ECO:0000256" key="2">
    <source>
        <dbReference type="ARBA" id="ARBA00023125"/>
    </source>
</evidence>
<evidence type="ECO:0000256" key="1">
    <source>
        <dbReference type="ARBA" id="ARBA00023015"/>
    </source>
</evidence>
<keyword evidence="1" id="KW-0805">Transcription regulation</keyword>
<dbReference type="PROSITE" id="PS01124">
    <property type="entry name" value="HTH_ARAC_FAMILY_2"/>
    <property type="match status" value="1"/>
</dbReference>
<dbReference type="InterPro" id="IPR003313">
    <property type="entry name" value="AraC-bd"/>
</dbReference>
<dbReference type="SUPFAM" id="SSF51215">
    <property type="entry name" value="Regulatory protein AraC"/>
    <property type="match status" value="1"/>
</dbReference>
<dbReference type="KEGG" id="pms:KNP414_01736"/>
<dbReference type="PANTHER" id="PTHR43280">
    <property type="entry name" value="ARAC-FAMILY TRANSCRIPTIONAL REGULATOR"/>
    <property type="match status" value="1"/>
</dbReference>
<gene>
    <name evidence="6" type="ordered locus">KNP414_01736</name>
</gene>
<dbReference type="GO" id="GO:0003700">
    <property type="term" value="F:DNA-binding transcription factor activity"/>
    <property type="evidence" value="ECO:0007669"/>
    <property type="project" value="InterPro"/>
</dbReference>
<dbReference type="EMBL" id="CP002869">
    <property type="protein sequence ID" value="AEI40298.1"/>
    <property type="molecule type" value="Genomic_DNA"/>
</dbReference>
<name>F8FQ78_PAEMK</name>
<evidence type="ECO:0000256" key="4">
    <source>
        <dbReference type="SAM" id="MobiDB-lite"/>
    </source>
</evidence>
<sequence length="305" mass="34936">MLNEAFFSDSPQVRLHHQHLTETYELHWHEFYELTFILSGRGTNTVNGRPHALQAGDMFLLTPADFHEISPEGGTTLELYNLIFSQHMLSGEMAKLLFARDYGRYVHFSEQERYDGMVFRFKSILYDCHSNAPGREMALQSELTRILIDWHRCRAVVPSTSPHTSEGPAGLKQDTAYHPGIQKAIIFIQHHFRQPISLEEAAEQAHLSPNYFSELFRKSTGTSFQQHLQQLRLQFAHALLSSSDLPVTEACYIAGFNTLTHFEKIFRQHYGITPRQAKKQRSFEPTCGAGKREAAPNCSGSSWHR</sequence>
<dbReference type="AlphaFoldDB" id="F8FQ78"/>
<dbReference type="Pfam" id="PF02311">
    <property type="entry name" value="AraC_binding"/>
    <property type="match status" value="1"/>
</dbReference>
<dbReference type="InterPro" id="IPR014710">
    <property type="entry name" value="RmlC-like_jellyroll"/>
</dbReference>
<dbReference type="InterPro" id="IPR037923">
    <property type="entry name" value="HTH-like"/>
</dbReference>
<dbReference type="HOGENOM" id="CLU_000445_88_3_9"/>
<feature type="region of interest" description="Disordered" evidence="4">
    <location>
        <begin position="281"/>
        <end position="305"/>
    </location>
</feature>
<feature type="domain" description="HTH araC/xylS-type" evidence="5">
    <location>
        <begin position="182"/>
        <end position="280"/>
    </location>
</feature>